<organism evidence="1 2">
    <name type="scientific">Paraburkholderia tagetis</name>
    <dbReference type="NCBI Taxonomy" id="2913261"/>
    <lineage>
        <taxon>Bacteria</taxon>
        <taxon>Pseudomonadati</taxon>
        <taxon>Pseudomonadota</taxon>
        <taxon>Betaproteobacteria</taxon>
        <taxon>Burkholderiales</taxon>
        <taxon>Burkholderiaceae</taxon>
        <taxon>Paraburkholderia</taxon>
    </lineage>
</organism>
<dbReference type="Pfam" id="PF01874">
    <property type="entry name" value="CitG"/>
    <property type="match status" value="1"/>
</dbReference>
<dbReference type="GO" id="GO:0046917">
    <property type="term" value="F:triphosphoribosyl-dephospho-CoA synthase activity"/>
    <property type="evidence" value="ECO:0007669"/>
    <property type="project" value="InterPro"/>
</dbReference>
<proteinExistence type="predicted"/>
<dbReference type="PANTHER" id="PTHR42280:SF1">
    <property type="entry name" value="CITG FAMILY PROTEIN"/>
    <property type="match status" value="1"/>
</dbReference>
<dbReference type="EMBL" id="JAKLJA010000021">
    <property type="protein sequence ID" value="MCG5076099.1"/>
    <property type="molecule type" value="Genomic_DNA"/>
</dbReference>
<evidence type="ECO:0000313" key="2">
    <source>
        <dbReference type="Proteomes" id="UP001139308"/>
    </source>
</evidence>
<dbReference type="Gene3D" id="1.10.4200.10">
    <property type="entry name" value="Triphosphoribosyl-dephospho-CoA protein"/>
    <property type="match status" value="1"/>
</dbReference>
<dbReference type="GO" id="GO:0005524">
    <property type="term" value="F:ATP binding"/>
    <property type="evidence" value="ECO:0007669"/>
    <property type="project" value="InterPro"/>
</dbReference>
<evidence type="ECO:0000313" key="1">
    <source>
        <dbReference type="EMBL" id="MCG5076099.1"/>
    </source>
</evidence>
<dbReference type="RefSeq" id="WP_238465939.1">
    <property type="nucleotide sequence ID" value="NZ_JAKLJA010000021.1"/>
</dbReference>
<name>A0A9X1RW41_9BURK</name>
<dbReference type="PANTHER" id="PTHR42280">
    <property type="entry name" value="CITG FAMILY PROTEIN"/>
    <property type="match status" value="1"/>
</dbReference>
<reference evidence="1" key="1">
    <citation type="submission" date="2022-01" db="EMBL/GenBank/DDBJ databases">
        <title>Genome sequence and assembly of Parabukholderia sp. RG36.</title>
        <authorList>
            <person name="Chhetri G."/>
        </authorList>
    </citation>
    <scope>NUCLEOTIDE SEQUENCE</scope>
    <source>
        <strain evidence="1">RG36</strain>
    </source>
</reference>
<gene>
    <name evidence="1" type="ORF">L5014_22445</name>
</gene>
<accession>A0A9X1RW41</accession>
<dbReference type="Proteomes" id="UP001139308">
    <property type="component" value="Unassembled WGS sequence"/>
</dbReference>
<dbReference type="InterPro" id="IPR002736">
    <property type="entry name" value="CitG"/>
</dbReference>
<protein>
    <submittedName>
        <fullName evidence="1">Triphosphoribosyl-dephospho-CoA synthase</fullName>
    </submittedName>
</protein>
<sequence length="335" mass="34083">MSARPEQKFIPAATTATVAAIEAAFLWACEQDVVCAKPGNVSVASAGHGMNAEHFLASARAACTPLARAGASVGARIEAAIASTRAVAGCNTNLGIVLLCAPLAAAFAAAFEASTTPAALPAALPACAASLREVLRALSVEDACAAYRAIALANPGGLGAADSQSVGTTPTVDLRAAMTLAAGRDSIARQYAEDFRDVLGFGLATFRAACAARSTARSAARSASPTPLADAVLLTWFGFLARWPDSHIARKHGNACAQRVSDEAAAWLAQGDARLCAPHALDDWDAALKASGINPGTSADLTVATLFAAACLDPSMIAPLTDFSLASTETTTWQR</sequence>
<dbReference type="AlphaFoldDB" id="A0A9X1RW41"/>
<comment type="caution">
    <text evidence="1">The sequence shown here is derived from an EMBL/GenBank/DDBJ whole genome shotgun (WGS) entry which is preliminary data.</text>
</comment>
<keyword evidence="2" id="KW-1185">Reference proteome</keyword>